<reference evidence="3 4" key="1">
    <citation type="submission" date="2016-11" db="EMBL/GenBank/DDBJ databases">
        <authorList>
            <person name="Jaros S."/>
            <person name="Januszkiewicz K."/>
            <person name="Wedrychowicz H."/>
        </authorList>
    </citation>
    <scope>NUCLEOTIDE SEQUENCE [LARGE SCALE GENOMIC DNA]</scope>
</reference>
<evidence type="ECO:0000256" key="2">
    <source>
        <dbReference type="SAM" id="SignalP"/>
    </source>
</evidence>
<feature type="signal peptide" evidence="2">
    <location>
        <begin position="1"/>
        <end position="22"/>
    </location>
</feature>
<evidence type="ECO:0000313" key="4">
    <source>
        <dbReference type="Proteomes" id="UP000249464"/>
    </source>
</evidence>
<organism evidence="3 4">
    <name type="scientific">Microbotryum silenes-dioicae</name>
    <dbReference type="NCBI Taxonomy" id="796604"/>
    <lineage>
        <taxon>Eukaryota</taxon>
        <taxon>Fungi</taxon>
        <taxon>Dikarya</taxon>
        <taxon>Basidiomycota</taxon>
        <taxon>Pucciniomycotina</taxon>
        <taxon>Microbotryomycetes</taxon>
        <taxon>Microbotryales</taxon>
        <taxon>Microbotryaceae</taxon>
        <taxon>Microbotryum</taxon>
    </lineage>
</organism>
<accession>A0A2X0MGZ5</accession>
<evidence type="ECO:0000256" key="1">
    <source>
        <dbReference type="SAM" id="MobiDB-lite"/>
    </source>
</evidence>
<dbReference type="STRING" id="796604.A0A2X0MGZ5"/>
<gene>
    <name evidence="3" type="primary">BQ5605_C008g05350</name>
    <name evidence="3" type="ORF">BQ5605_C008G05350</name>
</gene>
<name>A0A2X0MGZ5_9BASI</name>
<protein>
    <submittedName>
        <fullName evidence="3">BQ5605_C008g05350 protein</fullName>
    </submittedName>
</protein>
<feature type="compositionally biased region" description="Low complexity" evidence="1">
    <location>
        <begin position="151"/>
        <end position="166"/>
    </location>
</feature>
<dbReference type="EMBL" id="FQNC01000048">
    <property type="protein sequence ID" value="SGY80294.1"/>
    <property type="molecule type" value="Genomic_DNA"/>
</dbReference>
<keyword evidence="2" id="KW-0732">Signal</keyword>
<feature type="chain" id="PRO_5015910151" evidence="2">
    <location>
        <begin position="23"/>
        <end position="287"/>
    </location>
</feature>
<proteinExistence type="predicted"/>
<feature type="region of interest" description="Disordered" evidence="1">
    <location>
        <begin position="144"/>
        <end position="172"/>
    </location>
</feature>
<dbReference type="AlphaFoldDB" id="A0A2X0MGZ5"/>
<keyword evidence="4" id="KW-1185">Reference proteome</keyword>
<evidence type="ECO:0000313" key="3">
    <source>
        <dbReference type="EMBL" id="SGY80294.1"/>
    </source>
</evidence>
<sequence>MRSSTTILLVVLSTWAFIGIQALDVVYPTAPVVFDQSGAIENRIVWSLTPLTNPPPATNFFDIWMRNGIGEIYPDALNVLIASNLDMTNPNVTYVWPDAAKYVPGPGYQLFFTAPGNASLVYCDSKVFSIGSTTYDASHTTYTGPSVELQPSSTSPASATEPATETVTGSATSPAVMLTTTSSAAQVAETTTVTNTLSASPTPTTVIESSFITSMIPASAKTTATPPSASVVLANSKPSSSSRPVATDYAGPAGQGFNLFSSSGMSLNVRRAGMGSLVVAMTAFIVA</sequence>
<dbReference type="Proteomes" id="UP000249464">
    <property type="component" value="Unassembled WGS sequence"/>
</dbReference>